<evidence type="ECO:0000313" key="3">
    <source>
        <dbReference type="Proteomes" id="UP000236723"/>
    </source>
</evidence>
<keyword evidence="3" id="KW-1185">Reference proteome</keyword>
<organism evidence="2 3">
    <name type="scientific">Thermomonospora echinospora</name>
    <dbReference type="NCBI Taxonomy" id="1992"/>
    <lineage>
        <taxon>Bacteria</taxon>
        <taxon>Bacillati</taxon>
        <taxon>Actinomycetota</taxon>
        <taxon>Actinomycetes</taxon>
        <taxon>Streptosporangiales</taxon>
        <taxon>Thermomonosporaceae</taxon>
        <taxon>Thermomonospora</taxon>
    </lineage>
</organism>
<evidence type="ECO:0000256" key="1">
    <source>
        <dbReference type="SAM" id="MobiDB-lite"/>
    </source>
</evidence>
<dbReference type="Proteomes" id="UP000236723">
    <property type="component" value="Unassembled WGS sequence"/>
</dbReference>
<name>A0A1H6DTM9_9ACTN</name>
<proteinExistence type="predicted"/>
<dbReference type="InterPro" id="IPR029058">
    <property type="entry name" value="AB_hydrolase_fold"/>
</dbReference>
<dbReference type="AlphaFoldDB" id="A0A1H6DTM9"/>
<dbReference type="SUPFAM" id="SSF53474">
    <property type="entry name" value="alpha/beta-Hydrolases"/>
    <property type="match status" value="1"/>
</dbReference>
<feature type="compositionally biased region" description="Low complexity" evidence="1">
    <location>
        <begin position="988"/>
        <end position="1002"/>
    </location>
</feature>
<sequence>MTASSPAAGGAQRRLLSWVRDGVAARAGTADPGHGPLPARLSLTTGLTVNGVAVAGPTLTLHGPGDVTAVDPRQVVRTDPVPGSSSFEPDHLALVEFDDPGLPWRLTPAAPHPVHGLRPWLVLVVVDATVAGVSLTTGPGDRLPVLTAPLGELPDLAYSAAWAHAEVTMADGEDLATLLRDAPERSVSRLIAPRLLTAGGSYLACVVPAFEHGRLAGLGDPVTGDTTAPAWQGTTGTVRLPVYHHWSFTTGPDGDFGALARRLHGVLADPGLRLMSYKEADPELRAALGSDPGRLWLPPALTAPGTLLTGAPPDGYATAMGTILSRGATAVAPVVYLAAHTGGAPGWTGTEPLWMRQLNIDPRLRAAAGLGAEVVRVHQEALMASAWRQAAELDRVNRELANGRLGQTMGESLHQRFFDLGAGGTPLRAGGAADVILTRAATALRRLPGQGPSGTAAAVATTVFDDLAEHPPTAAAASTDFQRVTRPAGPVARAAGATTEQPLPSPVGPVATGTVVPAPPVRASADTGVFDRYSGTTVKYRQITLELVDAADRWWSGLGGAGQPAGAPGPLGYLADLVVVQQGPAPARQPSLALHRDVDFDAWPGRVGTPYPLPYEPPVADFRLMGVRLGRIGAGPEPSLVLLGVEHYTDSRTGYRRGRAWIRSIPAITSAGHGPAGPWIPIDDSLSHEAIAVADLTFWRDPDPCVVIAHSLGSGNGFELATARPDGTGAAPATGVAPEMSPGGAVDVAIDMVPIPARSGQPYTEPRDLLLCWIEDYVENEDVGYPIHYWRICWTLVKDFDRPNQTTTPVRDLRLWGEHDPEDPLHPQLSVSVTDIDGDGRPDVVLHFTDRVSVPGPGGWVMENRLHQIVGHGLHLDGRVSHWSQSRELPIVPGEPGQPVFAALGDVDNARLARLGRFGDRFAVAARAHQARLIRPATAAPSPPQPAPYEVESVADAVTGLLRPADTLPPRVLERIDSAGAPLPEDPAALTAAGDGGDAMADPLRPRRYEPAFPQPMSEPLRELFPELVFPAVDGMPADSVALMAGSPELIAAYLAGLNDAFGRELLWRGFPSSGRATWFRRFFDVRGAGSSYDGDIRDIADWGTGDLASVVSGPAASGGVILLIRAELLRRFPGAIVQAVQAQWTGRPLYRDPTDQVLAPSFIGRIGADTGMFAFPLSPAAARGAPAPPGSAGWFFVFAEPPTASRFAAAAEPSWDGSASHTAAALLRPPFRIAIHATDLLPAATLTDAPASTDAAPSEPGTTE</sequence>
<feature type="region of interest" description="Disordered" evidence="1">
    <location>
        <begin position="978"/>
        <end position="1013"/>
    </location>
</feature>
<accession>A0A1H6DTM9</accession>
<dbReference type="OrthoDB" id="9816502at2"/>
<evidence type="ECO:0000313" key="2">
    <source>
        <dbReference type="EMBL" id="SEG87955.1"/>
    </source>
</evidence>
<reference evidence="3" key="1">
    <citation type="submission" date="2016-10" db="EMBL/GenBank/DDBJ databases">
        <authorList>
            <person name="Varghese N."/>
            <person name="Submissions S."/>
        </authorList>
    </citation>
    <scope>NUCLEOTIDE SEQUENCE [LARGE SCALE GENOMIC DNA]</scope>
    <source>
        <strain evidence="3">DSM 43163</strain>
    </source>
</reference>
<gene>
    <name evidence="2" type="ORF">SAMN04489712_12144</name>
</gene>
<dbReference type="RefSeq" id="WP_103943329.1">
    <property type="nucleotide sequence ID" value="NZ_FNVO01000021.1"/>
</dbReference>
<protein>
    <submittedName>
        <fullName evidence="2">Uncharacterized protein</fullName>
    </submittedName>
</protein>
<dbReference type="EMBL" id="FNVO01000021">
    <property type="protein sequence ID" value="SEG87955.1"/>
    <property type="molecule type" value="Genomic_DNA"/>
</dbReference>